<comment type="caution">
    <text evidence="2">The sequence shown here is derived from an EMBL/GenBank/DDBJ whole genome shotgun (WGS) entry which is preliminary data.</text>
</comment>
<evidence type="ECO:0000313" key="2">
    <source>
        <dbReference type="EMBL" id="MST88917.1"/>
    </source>
</evidence>
<dbReference type="AlphaFoldDB" id="A0A844FSN3"/>
<reference evidence="2 3" key="1">
    <citation type="submission" date="2019-08" db="EMBL/GenBank/DDBJ databases">
        <title>In-depth cultivation of the pig gut microbiome towards novel bacterial diversity and tailored functional studies.</title>
        <authorList>
            <person name="Wylensek D."/>
            <person name="Hitch T.C.A."/>
            <person name="Clavel T."/>
        </authorList>
    </citation>
    <scope>NUCLEOTIDE SEQUENCE [LARGE SCALE GENOMIC DNA]</scope>
    <source>
        <strain evidence="2 3">CA-Schmier-601-WT-3</strain>
    </source>
</reference>
<dbReference type="RefSeq" id="WP_154515041.1">
    <property type="nucleotide sequence ID" value="NZ_VUNM01000007.1"/>
</dbReference>
<name>A0A844FSN3_9FIRM</name>
<evidence type="ECO:0000313" key="3">
    <source>
        <dbReference type="Proteomes" id="UP000442619"/>
    </source>
</evidence>
<organism evidence="2 3">
    <name type="scientific">Sharpea porci</name>
    <dbReference type="NCBI Taxonomy" id="2652286"/>
    <lineage>
        <taxon>Bacteria</taxon>
        <taxon>Bacillati</taxon>
        <taxon>Bacillota</taxon>
        <taxon>Erysipelotrichia</taxon>
        <taxon>Erysipelotrichales</taxon>
        <taxon>Coprobacillaceae</taxon>
        <taxon>Sharpea</taxon>
    </lineage>
</organism>
<keyword evidence="1" id="KW-0175">Coiled coil</keyword>
<keyword evidence="3" id="KW-1185">Reference proteome</keyword>
<sequence length="95" mass="11305">MNENLEEFTRDFMEARANRHKEMKKHENAYKKLKAQAEEQENDELETILTSYEKKIQHIICHLSERGMSNKDISEITEMPVEEVVHILAKYAIKK</sequence>
<dbReference type="EMBL" id="VUNM01000007">
    <property type="protein sequence ID" value="MST88917.1"/>
    <property type="molecule type" value="Genomic_DNA"/>
</dbReference>
<dbReference type="Proteomes" id="UP000442619">
    <property type="component" value="Unassembled WGS sequence"/>
</dbReference>
<protein>
    <submittedName>
        <fullName evidence="2">Uncharacterized protein</fullName>
    </submittedName>
</protein>
<evidence type="ECO:0000256" key="1">
    <source>
        <dbReference type="SAM" id="Coils"/>
    </source>
</evidence>
<feature type="coiled-coil region" evidence="1">
    <location>
        <begin position="16"/>
        <end position="55"/>
    </location>
</feature>
<gene>
    <name evidence="2" type="ORF">FYJ79_04885</name>
</gene>
<accession>A0A844FSN3</accession>
<proteinExistence type="predicted"/>